<organism evidence="1 2">
    <name type="scientific">Aquilegia coerulea</name>
    <name type="common">Rocky mountain columbine</name>
    <dbReference type="NCBI Taxonomy" id="218851"/>
    <lineage>
        <taxon>Eukaryota</taxon>
        <taxon>Viridiplantae</taxon>
        <taxon>Streptophyta</taxon>
        <taxon>Embryophyta</taxon>
        <taxon>Tracheophyta</taxon>
        <taxon>Spermatophyta</taxon>
        <taxon>Magnoliopsida</taxon>
        <taxon>Ranunculales</taxon>
        <taxon>Ranunculaceae</taxon>
        <taxon>Thalictroideae</taxon>
        <taxon>Aquilegia</taxon>
    </lineage>
</organism>
<reference evidence="1 2" key="1">
    <citation type="submission" date="2017-09" db="EMBL/GenBank/DDBJ databases">
        <title>WGS assembly of Aquilegia coerulea Goldsmith.</title>
        <authorList>
            <person name="Hodges S."/>
            <person name="Kramer E."/>
            <person name="Nordborg M."/>
            <person name="Tomkins J."/>
            <person name="Borevitz J."/>
            <person name="Derieg N."/>
            <person name="Yan J."/>
            <person name="Mihaltcheva S."/>
            <person name="Hayes R.D."/>
            <person name="Rokhsar D."/>
        </authorList>
    </citation>
    <scope>NUCLEOTIDE SEQUENCE [LARGE SCALE GENOMIC DNA]</scope>
    <source>
        <strain evidence="2">cv. Goldsmith</strain>
    </source>
</reference>
<dbReference type="AlphaFoldDB" id="A0A2G5EQ88"/>
<protein>
    <submittedName>
        <fullName evidence="1">Uncharacterized protein</fullName>
    </submittedName>
</protein>
<sequence length="117" mass="13316">MGNCFRHEPSTIWAGEDWSSVISQRTTKEEEGSCNKKMRNLTAKEESAVDIGNVSSTTKLKIRLTKKQLQELLSRVEVEGLSVEQVLFEMVDVSDEYHIQYRSCKPALPIISEEPNQ</sequence>
<accession>A0A2G5EQ88</accession>
<proteinExistence type="predicted"/>
<name>A0A2G5EQ88_AQUCA</name>
<dbReference type="Proteomes" id="UP000230069">
    <property type="component" value="Unassembled WGS sequence"/>
</dbReference>
<dbReference type="PANTHER" id="PTHR33647">
    <property type="entry name" value="OS01G0793900 PROTEIN"/>
    <property type="match status" value="1"/>
</dbReference>
<gene>
    <name evidence="1" type="ORF">AQUCO_00500084v1</name>
</gene>
<evidence type="ECO:0000313" key="2">
    <source>
        <dbReference type="Proteomes" id="UP000230069"/>
    </source>
</evidence>
<keyword evidence="2" id="KW-1185">Reference proteome</keyword>
<dbReference type="InParanoid" id="A0A2G5EQ88"/>
<dbReference type="EMBL" id="KZ305022">
    <property type="protein sequence ID" value="PIA57919.1"/>
    <property type="molecule type" value="Genomic_DNA"/>
</dbReference>
<dbReference type="OrthoDB" id="610799at2759"/>
<evidence type="ECO:0000313" key="1">
    <source>
        <dbReference type="EMBL" id="PIA57919.1"/>
    </source>
</evidence>
<dbReference type="PANTHER" id="PTHR33647:SF5">
    <property type="entry name" value="OS01G0793900 PROTEIN"/>
    <property type="match status" value="1"/>
</dbReference>